<feature type="non-terminal residue" evidence="3">
    <location>
        <position position="148"/>
    </location>
</feature>
<keyword evidence="4" id="KW-1185">Reference proteome</keyword>
<evidence type="ECO:0000313" key="3">
    <source>
        <dbReference type="EMBL" id="KAH9313220.1"/>
    </source>
</evidence>
<dbReference type="GO" id="GO:0003824">
    <property type="term" value="F:catalytic activity"/>
    <property type="evidence" value="ECO:0007669"/>
    <property type="project" value="UniProtKB-KW"/>
</dbReference>
<protein>
    <recommendedName>
        <fullName evidence="2">Reverse transcriptase/retrotransposon-derived protein RNase H-like domain-containing protein</fullName>
    </recommendedName>
</protein>
<organism evidence="3 4">
    <name type="scientific">Taxus chinensis</name>
    <name type="common">Chinese yew</name>
    <name type="synonym">Taxus wallichiana var. chinensis</name>
    <dbReference type="NCBI Taxonomy" id="29808"/>
    <lineage>
        <taxon>Eukaryota</taxon>
        <taxon>Viridiplantae</taxon>
        <taxon>Streptophyta</taxon>
        <taxon>Embryophyta</taxon>
        <taxon>Tracheophyta</taxon>
        <taxon>Spermatophyta</taxon>
        <taxon>Pinopsida</taxon>
        <taxon>Pinidae</taxon>
        <taxon>Conifers II</taxon>
        <taxon>Cupressales</taxon>
        <taxon>Taxaceae</taxon>
        <taxon>Taxus</taxon>
    </lineage>
</organism>
<comment type="caution">
    <text evidence="3">The sequence shown here is derived from an EMBL/GenBank/DDBJ whole genome shotgun (WGS) entry which is preliminary data.</text>
</comment>
<proteinExistence type="predicted"/>
<dbReference type="EMBL" id="JAHRHJ020000006">
    <property type="protein sequence ID" value="KAH9313220.1"/>
    <property type="molecule type" value="Genomic_DNA"/>
</dbReference>
<gene>
    <name evidence="3" type="ORF">KI387_028255</name>
</gene>
<accession>A0AA38L9H3</accession>
<evidence type="ECO:0000313" key="4">
    <source>
        <dbReference type="Proteomes" id="UP000824469"/>
    </source>
</evidence>
<keyword evidence="1" id="KW-0511">Multifunctional enzyme</keyword>
<dbReference type="PANTHER" id="PTHR37984:SF5">
    <property type="entry name" value="PROTEIN NYNRIN-LIKE"/>
    <property type="match status" value="1"/>
</dbReference>
<dbReference type="InterPro" id="IPR043502">
    <property type="entry name" value="DNA/RNA_pol_sf"/>
</dbReference>
<dbReference type="SUPFAM" id="SSF56672">
    <property type="entry name" value="DNA/RNA polymerases"/>
    <property type="match status" value="1"/>
</dbReference>
<reference evidence="3 4" key="1">
    <citation type="journal article" date="2021" name="Nat. Plants">
        <title>The Taxus genome provides insights into paclitaxel biosynthesis.</title>
        <authorList>
            <person name="Xiong X."/>
            <person name="Gou J."/>
            <person name="Liao Q."/>
            <person name="Li Y."/>
            <person name="Zhou Q."/>
            <person name="Bi G."/>
            <person name="Li C."/>
            <person name="Du R."/>
            <person name="Wang X."/>
            <person name="Sun T."/>
            <person name="Guo L."/>
            <person name="Liang H."/>
            <person name="Lu P."/>
            <person name="Wu Y."/>
            <person name="Zhang Z."/>
            <person name="Ro D.K."/>
            <person name="Shang Y."/>
            <person name="Huang S."/>
            <person name="Yan J."/>
        </authorList>
    </citation>
    <scope>NUCLEOTIDE SEQUENCE [LARGE SCALE GENOMIC DNA]</scope>
    <source>
        <strain evidence="3">Ta-2019</strain>
    </source>
</reference>
<evidence type="ECO:0000256" key="1">
    <source>
        <dbReference type="ARBA" id="ARBA00023268"/>
    </source>
</evidence>
<dbReference type="PANTHER" id="PTHR37984">
    <property type="entry name" value="PROTEIN CBG26694"/>
    <property type="match status" value="1"/>
</dbReference>
<dbReference type="Proteomes" id="UP000824469">
    <property type="component" value="Unassembled WGS sequence"/>
</dbReference>
<name>A0AA38L9H3_TAXCH</name>
<dbReference type="InterPro" id="IPR041577">
    <property type="entry name" value="RT_RNaseH_2"/>
</dbReference>
<evidence type="ECO:0000259" key="2">
    <source>
        <dbReference type="Pfam" id="PF17919"/>
    </source>
</evidence>
<feature type="domain" description="Reverse transcriptase/retrotransposon-derived protein RNase H-like" evidence="2">
    <location>
        <begin position="10"/>
        <end position="107"/>
    </location>
</feature>
<dbReference type="Gene3D" id="3.10.20.370">
    <property type="match status" value="1"/>
</dbReference>
<sequence length="148" mass="16782">MMKGSQTFQWSEEGKTSFEDVKTSISHAPVLVCPDFSKDFIMYSYASAHTVSAILMQNNSEDIESPIAFMSSPLKPHELKMSQLEKHAFAVVKAVKNFRYYILNSYTVVLVPDTVVKSILTQQELGSLRGNWIVKVQEYDLDIKPTKL</sequence>
<dbReference type="Pfam" id="PF17919">
    <property type="entry name" value="RT_RNaseH_2"/>
    <property type="match status" value="1"/>
</dbReference>
<dbReference type="AlphaFoldDB" id="A0AA38L9H3"/>
<dbReference type="InterPro" id="IPR050951">
    <property type="entry name" value="Retrovirus_Pol_polyprotein"/>
</dbReference>